<accession>D3E1R2</accession>
<organism evidence="2 3">
    <name type="scientific">Methanobrevibacter ruminantium (strain ATCC 35063 / DSM 1093 / JCM 13430 / OCM 146 / M1)</name>
    <name type="common">Methanobacterium ruminantium</name>
    <dbReference type="NCBI Taxonomy" id="634498"/>
    <lineage>
        <taxon>Archaea</taxon>
        <taxon>Methanobacteriati</taxon>
        <taxon>Methanobacteriota</taxon>
        <taxon>Methanomada group</taxon>
        <taxon>Methanobacteria</taxon>
        <taxon>Methanobacteriales</taxon>
        <taxon>Methanobacteriaceae</taxon>
        <taxon>Methanobrevibacter</taxon>
    </lineage>
</organism>
<keyword evidence="1" id="KW-1133">Transmembrane helix</keyword>
<dbReference type="HOGENOM" id="CLU_1559515_0_0_2"/>
<dbReference type="KEGG" id="mru:mru_0622"/>
<evidence type="ECO:0000313" key="2">
    <source>
        <dbReference type="EMBL" id="ADC46473.1"/>
    </source>
</evidence>
<dbReference type="EMBL" id="CP001719">
    <property type="protein sequence ID" value="ADC46473.1"/>
    <property type="molecule type" value="Genomic_DNA"/>
</dbReference>
<evidence type="ECO:0000313" key="3">
    <source>
        <dbReference type="Proteomes" id="UP000008680"/>
    </source>
</evidence>
<dbReference type="EC" id="1.14.13.-" evidence="2"/>
<evidence type="ECO:0000256" key="1">
    <source>
        <dbReference type="SAM" id="Phobius"/>
    </source>
</evidence>
<dbReference type="eggNOG" id="arCOG01189">
    <property type="taxonomic scope" value="Archaea"/>
</dbReference>
<dbReference type="AlphaFoldDB" id="D3E1R2"/>
<feature type="transmembrane region" description="Helical" evidence="1">
    <location>
        <begin position="148"/>
        <end position="169"/>
    </location>
</feature>
<keyword evidence="1" id="KW-0812">Transmembrane</keyword>
<gene>
    <name evidence="2" type="primary">ubiB1</name>
    <name evidence="2" type="ordered locus">mru_0622</name>
</gene>
<keyword evidence="3" id="KW-1185">Reference proteome</keyword>
<reference evidence="2 3" key="1">
    <citation type="journal article" date="2010" name="PLoS ONE">
        <title>The genome sequence of the rumen methanogen Methanobrevibacter ruminantium reveals new possibilities for controlling ruminant methane emissions.</title>
        <authorList>
            <person name="Leahy S.C."/>
            <person name="Kelly W.J."/>
            <person name="Altermann E."/>
            <person name="Ronimus R.S."/>
            <person name="Yeoman C.J."/>
            <person name="Pacheco D.M."/>
            <person name="Li D."/>
            <person name="Kong Z."/>
            <person name="McTavish S."/>
            <person name="Sang C."/>
            <person name="Lambie S.C."/>
            <person name="Janssen P.H."/>
            <person name="Dey D."/>
            <person name="Attwood G.T."/>
        </authorList>
    </citation>
    <scope>NUCLEOTIDE SEQUENCE [LARGE SCALE GENOMIC DNA]</scope>
    <source>
        <strain evidence="3">ATCC 35063 / DSM 1093 / JCM 13430 / OCM 146 / M1</strain>
    </source>
</reference>
<proteinExistence type="predicted"/>
<sequence>MNEALTKLLDLMQDYNVILPNEFVSMARGISMIESVATTLDPKIDVMASIEPIVKEVMEERMNIKESLSNKKGSLVYYKNMLKTLPPLLTNSVHKINNGDMKLRFEIDRIDHIVSKFSLVVIIAALLMSSSITMTINRGPMLFDMPLIAVLGYIVTFILGAIAVANYIYSR</sequence>
<keyword evidence="2" id="KW-0560">Oxidoreductase</keyword>
<dbReference type="Proteomes" id="UP000008680">
    <property type="component" value="Chromosome"/>
</dbReference>
<dbReference type="PATRIC" id="fig|634498.28.peg.626"/>
<protein>
    <submittedName>
        <fullName evidence="2">2-polyprenylphenol 6-hydroxylase UbiB1</fullName>
        <ecNumber evidence="2">1.14.13.-</ecNumber>
    </submittedName>
</protein>
<feature type="transmembrane region" description="Helical" evidence="1">
    <location>
        <begin position="117"/>
        <end position="136"/>
    </location>
</feature>
<name>D3E1R2_METRM</name>
<keyword evidence="1" id="KW-0472">Membrane</keyword>
<dbReference type="GO" id="GO:0016491">
    <property type="term" value="F:oxidoreductase activity"/>
    <property type="evidence" value="ECO:0007669"/>
    <property type="project" value="UniProtKB-KW"/>
</dbReference>